<gene>
    <name evidence="1" type="ORF">GWI33_001262</name>
</gene>
<dbReference type="Proteomes" id="UP000625711">
    <property type="component" value="Unassembled WGS sequence"/>
</dbReference>
<evidence type="ECO:0000313" key="1">
    <source>
        <dbReference type="EMBL" id="KAF7263750.1"/>
    </source>
</evidence>
<keyword evidence="2" id="KW-1185">Reference proteome</keyword>
<name>A0A834HKA5_RHYFE</name>
<protein>
    <submittedName>
        <fullName evidence="1">Uncharacterized protein</fullName>
    </submittedName>
</protein>
<reference evidence="1" key="1">
    <citation type="submission" date="2020-08" db="EMBL/GenBank/DDBJ databases">
        <title>Genome sequencing and assembly of the red palm weevil Rhynchophorus ferrugineus.</title>
        <authorList>
            <person name="Dias G.B."/>
            <person name="Bergman C.M."/>
            <person name="Manee M."/>
        </authorList>
    </citation>
    <scope>NUCLEOTIDE SEQUENCE</scope>
    <source>
        <strain evidence="1">AA-2017</strain>
        <tissue evidence="1">Whole larva</tissue>
    </source>
</reference>
<proteinExistence type="predicted"/>
<sequence>MRGERRSLIDLVVNKEIVPSPHGPFPRNIACYPFGRVYSNKELVEVCVRAANNVAWDGFLAPGPPTRTPINAGMYIRRQITMHGRHIPRMEFIKTDT</sequence>
<dbReference type="EMBL" id="JAACXV010019765">
    <property type="protein sequence ID" value="KAF7263750.1"/>
    <property type="molecule type" value="Genomic_DNA"/>
</dbReference>
<organism evidence="1 2">
    <name type="scientific">Rhynchophorus ferrugineus</name>
    <name type="common">Red palm weevil</name>
    <name type="synonym">Curculio ferrugineus</name>
    <dbReference type="NCBI Taxonomy" id="354439"/>
    <lineage>
        <taxon>Eukaryota</taxon>
        <taxon>Metazoa</taxon>
        <taxon>Ecdysozoa</taxon>
        <taxon>Arthropoda</taxon>
        <taxon>Hexapoda</taxon>
        <taxon>Insecta</taxon>
        <taxon>Pterygota</taxon>
        <taxon>Neoptera</taxon>
        <taxon>Endopterygota</taxon>
        <taxon>Coleoptera</taxon>
        <taxon>Polyphaga</taxon>
        <taxon>Cucujiformia</taxon>
        <taxon>Curculionidae</taxon>
        <taxon>Dryophthorinae</taxon>
        <taxon>Rhynchophorus</taxon>
    </lineage>
</organism>
<accession>A0A834HKA5</accession>
<dbReference type="AlphaFoldDB" id="A0A834HKA5"/>
<evidence type="ECO:0000313" key="2">
    <source>
        <dbReference type="Proteomes" id="UP000625711"/>
    </source>
</evidence>
<comment type="caution">
    <text evidence="1">The sequence shown here is derived from an EMBL/GenBank/DDBJ whole genome shotgun (WGS) entry which is preliminary data.</text>
</comment>